<dbReference type="InterPro" id="IPR023213">
    <property type="entry name" value="CAT-like_dom_sf"/>
</dbReference>
<dbReference type="AlphaFoldDB" id="A0A498MQ91"/>
<comment type="similarity">
    <text evidence="1">Belongs to the carnitine/choline acetyltransferase family.</text>
</comment>
<keyword evidence="2 5" id="KW-0808">Transferase</keyword>
<organism evidence="5 6">
    <name type="scientific">Labeo rohita</name>
    <name type="common">Indian major carp</name>
    <name type="synonym">Cyprinus rohita</name>
    <dbReference type="NCBI Taxonomy" id="84645"/>
    <lineage>
        <taxon>Eukaryota</taxon>
        <taxon>Metazoa</taxon>
        <taxon>Chordata</taxon>
        <taxon>Craniata</taxon>
        <taxon>Vertebrata</taxon>
        <taxon>Euteleostomi</taxon>
        <taxon>Actinopterygii</taxon>
        <taxon>Neopterygii</taxon>
        <taxon>Teleostei</taxon>
        <taxon>Ostariophysi</taxon>
        <taxon>Cypriniformes</taxon>
        <taxon>Cyprinidae</taxon>
        <taxon>Labeoninae</taxon>
        <taxon>Labeonini</taxon>
        <taxon>Labeo</taxon>
    </lineage>
</organism>
<dbReference type="GO" id="GO:0005739">
    <property type="term" value="C:mitochondrion"/>
    <property type="evidence" value="ECO:0007669"/>
    <property type="project" value="TreeGrafter"/>
</dbReference>
<reference evidence="5 6" key="1">
    <citation type="submission" date="2018-03" db="EMBL/GenBank/DDBJ databases">
        <title>Draft genome sequence of Rohu Carp (Labeo rohita).</title>
        <authorList>
            <person name="Das P."/>
            <person name="Kushwaha B."/>
            <person name="Joshi C.G."/>
            <person name="Kumar D."/>
            <person name="Nagpure N.S."/>
            <person name="Sahoo L."/>
            <person name="Das S.P."/>
            <person name="Bit A."/>
            <person name="Patnaik S."/>
            <person name="Meher P.K."/>
            <person name="Jayasankar P."/>
            <person name="Koringa P.G."/>
            <person name="Patel N.V."/>
            <person name="Hinsu A.T."/>
            <person name="Kumar R."/>
            <person name="Pandey M."/>
            <person name="Agarwal S."/>
            <person name="Srivastava S."/>
            <person name="Singh M."/>
            <person name="Iquebal M.A."/>
            <person name="Jaiswal S."/>
            <person name="Angadi U.B."/>
            <person name="Kumar N."/>
            <person name="Raza M."/>
            <person name="Shah T.M."/>
            <person name="Rai A."/>
            <person name="Jena J.K."/>
        </authorList>
    </citation>
    <scope>NUCLEOTIDE SEQUENCE [LARGE SCALE GENOMIC DNA]</scope>
    <source>
        <strain evidence="5">DASCIFA01</strain>
        <tissue evidence="5">Testis</tissue>
    </source>
</reference>
<sequence length="207" mass="23301">MFYDGRLLLPREIEQQIERILADKSESQPGEEMLAALTAAHSQFFSQAKNKQSLNAVEKAAFFVTLDDTEQGYDAENPVWLLDSYTKSLIPGKCYYSSLKVVKALVYDVDMNIIPFSGFGKGLIKKCKISPDDFMQIALQLAHFRRLKSYTRNTMGQGRLSSLALLAIERTLVKSLEKTPSWILSAEFQLLGWSAVSAGQLWNLCFS</sequence>
<dbReference type="GO" id="GO:0006631">
    <property type="term" value="P:fatty acid metabolic process"/>
    <property type="evidence" value="ECO:0007669"/>
    <property type="project" value="TreeGrafter"/>
</dbReference>
<evidence type="ECO:0000313" key="5">
    <source>
        <dbReference type="EMBL" id="RXN22941.1"/>
    </source>
</evidence>
<dbReference type="SUPFAM" id="SSF52777">
    <property type="entry name" value="CoA-dependent acyltransferases"/>
    <property type="match status" value="2"/>
</dbReference>
<dbReference type="STRING" id="84645.A0A498MQ91"/>
<dbReference type="Gene3D" id="3.30.559.70">
    <property type="entry name" value="Choline/Carnitine o-acyltransferase, domain 2"/>
    <property type="match status" value="1"/>
</dbReference>
<dbReference type="InterPro" id="IPR000542">
    <property type="entry name" value="Carn_acyl_trans"/>
</dbReference>
<dbReference type="EMBL" id="QBIY01012573">
    <property type="protein sequence ID" value="RXN22941.1"/>
    <property type="molecule type" value="Genomic_DNA"/>
</dbReference>
<dbReference type="PANTHER" id="PTHR22589:SF55">
    <property type="entry name" value="CARNITINE O-PALMITOYLTRANSFERASE 1, BRAIN ISOFORM"/>
    <property type="match status" value="1"/>
</dbReference>
<evidence type="ECO:0000256" key="3">
    <source>
        <dbReference type="ARBA" id="ARBA00023315"/>
    </source>
</evidence>
<evidence type="ECO:0000313" key="6">
    <source>
        <dbReference type="Proteomes" id="UP000290572"/>
    </source>
</evidence>
<comment type="caution">
    <text evidence="5">The sequence shown here is derived from an EMBL/GenBank/DDBJ whole genome shotgun (WGS) entry which is preliminary data.</text>
</comment>
<keyword evidence="6" id="KW-1185">Reference proteome</keyword>
<keyword evidence="3" id="KW-0012">Acyltransferase</keyword>
<evidence type="ECO:0000259" key="4">
    <source>
        <dbReference type="Pfam" id="PF00755"/>
    </source>
</evidence>
<feature type="domain" description="Choline/carnitine acyltransferase" evidence="4">
    <location>
        <begin position="100"/>
        <end position="148"/>
    </location>
</feature>
<dbReference type="GO" id="GO:0009437">
    <property type="term" value="P:carnitine metabolic process"/>
    <property type="evidence" value="ECO:0007669"/>
    <property type="project" value="TreeGrafter"/>
</dbReference>
<dbReference type="InterPro" id="IPR039551">
    <property type="entry name" value="Cho/carn_acyl_trans"/>
</dbReference>
<dbReference type="PANTHER" id="PTHR22589">
    <property type="entry name" value="CARNITINE O-ACYLTRANSFERASE"/>
    <property type="match status" value="1"/>
</dbReference>
<dbReference type="Gene3D" id="3.30.559.10">
    <property type="entry name" value="Chloramphenicol acetyltransferase-like domain"/>
    <property type="match status" value="1"/>
</dbReference>
<feature type="domain" description="Choline/carnitine acyltransferase" evidence="4">
    <location>
        <begin position="4"/>
        <end position="74"/>
    </location>
</feature>
<evidence type="ECO:0000256" key="2">
    <source>
        <dbReference type="ARBA" id="ARBA00022679"/>
    </source>
</evidence>
<dbReference type="Proteomes" id="UP000290572">
    <property type="component" value="Unassembled WGS sequence"/>
</dbReference>
<evidence type="ECO:0000256" key="1">
    <source>
        <dbReference type="ARBA" id="ARBA00005232"/>
    </source>
</evidence>
<proteinExistence type="inferred from homology"/>
<protein>
    <submittedName>
        <fullName evidence="5">Carnitine O-palmitoyltransferase liver isoform-like protein</fullName>
    </submittedName>
</protein>
<dbReference type="Pfam" id="PF00755">
    <property type="entry name" value="Carn_acyltransf"/>
    <property type="match status" value="2"/>
</dbReference>
<dbReference type="InterPro" id="IPR042231">
    <property type="entry name" value="Cho/carn_acyl_trans_2"/>
</dbReference>
<dbReference type="GO" id="GO:0004095">
    <property type="term" value="F:carnitine O-palmitoyltransferase activity"/>
    <property type="evidence" value="ECO:0007669"/>
    <property type="project" value="TreeGrafter"/>
</dbReference>
<name>A0A498MQ91_LABRO</name>
<gene>
    <name evidence="5" type="ORF">ROHU_006532</name>
</gene>
<accession>A0A498MQ91</accession>